<dbReference type="Proteomes" id="UP000663937">
    <property type="component" value="Chromosome"/>
</dbReference>
<dbReference type="RefSeq" id="WP_227422333.1">
    <property type="nucleotide sequence ID" value="NZ_CP071868.1"/>
</dbReference>
<protein>
    <submittedName>
        <fullName evidence="2">Uncharacterized protein</fullName>
    </submittedName>
</protein>
<accession>A0A8A4Z8E3</accession>
<reference evidence="2" key="1">
    <citation type="submission" date="2021-03" db="EMBL/GenBank/DDBJ databases">
        <title>Pengzhenrongella sicca gen. nov., sp. nov., a new member of suborder Micrococcineae isolated from High-Arctic tundra soil.</title>
        <authorList>
            <person name="Peng F."/>
        </authorList>
    </citation>
    <scope>NUCLEOTIDE SEQUENCE</scope>
    <source>
        <strain evidence="2">LRZ-2</strain>
    </source>
</reference>
<dbReference type="EMBL" id="CP071868">
    <property type="protein sequence ID" value="QTE28104.1"/>
    <property type="molecule type" value="Genomic_DNA"/>
</dbReference>
<dbReference type="KEGG" id="psic:J4E96_11950"/>
<evidence type="ECO:0000313" key="3">
    <source>
        <dbReference type="Proteomes" id="UP000663937"/>
    </source>
</evidence>
<keyword evidence="3" id="KW-1185">Reference proteome</keyword>
<feature type="transmembrane region" description="Helical" evidence="1">
    <location>
        <begin position="39"/>
        <end position="58"/>
    </location>
</feature>
<dbReference type="AlphaFoldDB" id="A0A8A4Z8E3"/>
<keyword evidence="1" id="KW-0812">Transmembrane</keyword>
<name>A0A8A4Z8E3_9MICO</name>
<evidence type="ECO:0000313" key="2">
    <source>
        <dbReference type="EMBL" id="QTE28104.1"/>
    </source>
</evidence>
<evidence type="ECO:0000256" key="1">
    <source>
        <dbReference type="SAM" id="Phobius"/>
    </source>
</evidence>
<feature type="transmembrane region" description="Helical" evidence="1">
    <location>
        <begin position="65"/>
        <end position="83"/>
    </location>
</feature>
<feature type="transmembrane region" description="Helical" evidence="1">
    <location>
        <begin position="12"/>
        <end position="33"/>
    </location>
</feature>
<gene>
    <name evidence="2" type="ORF">J4E96_11950</name>
</gene>
<keyword evidence="1" id="KW-0472">Membrane</keyword>
<proteinExistence type="predicted"/>
<keyword evidence="1" id="KW-1133">Transmembrane helix</keyword>
<organism evidence="2 3">
    <name type="scientific">Pengzhenrongella sicca</name>
    <dbReference type="NCBI Taxonomy" id="2819238"/>
    <lineage>
        <taxon>Bacteria</taxon>
        <taxon>Bacillati</taxon>
        <taxon>Actinomycetota</taxon>
        <taxon>Actinomycetes</taxon>
        <taxon>Micrococcales</taxon>
        <taxon>Pengzhenrongella</taxon>
    </lineage>
</organism>
<sequence>MSSPKAVTLARVALMWRCALIGVLAGLCVAVGIASSGVAIAWGVLGALALLAAVALVVATRPRPAAFVLLAIGSLPLAIWTWTSLVTPLIAVLCLAVGWPLGGHVSRRHVGVTSSRSTLERTL</sequence>